<dbReference type="PANTHER" id="PTHR12872:SF1">
    <property type="entry name" value="ALPHA-N-ACETYLGLUCOSAMINIDASE"/>
    <property type="match status" value="1"/>
</dbReference>
<dbReference type="Pfam" id="PF04488">
    <property type="entry name" value="Gly_transf_sug"/>
    <property type="match status" value="1"/>
</dbReference>
<evidence type="ECO:0000313" key="4">
    <source>
        <dbReference type="EMBL" id="CAK9079389.1"/>
    </source>
</evidence>
<dbReference type="Gene3D" id="1.20.120.670">
    <property type="entry name" value="N-acetyl-b-d-glucoasminidase"/>
    <property type="match status" value="1"/>
</dbReference>
<gene>
    <name evidence="4" type="ORF">SCF082_LOCUS37882</name>
</gene>
<dbReference type="Pfam" id="PF05089">
    <property type="entry name" value="NAGLU"/>
    <property type="match status" value="1"/>
</dbReference>
<feature type="region of interest" description="Disordered" evidence="1">
    <location>
        <begin position="1"/>
        <end position="29"/>
    </location>
</feature>
<evidence type="ECO:0000259" key="2">
    <source>
        <dbReference type="Pfam" id="PF05089"/>
    </source>
</evidence>
<sequence length="1167" mass="128666">MTTGQAAAPGAAHKRSGVESATAPPNNQRSGARLAPALLLSLTLLLLLGPNLFTLADVSFSGSVSVQRWRLDNRPLGLQEPQTGASSVRTDFCVNFECEGSSCDYSDGSRVFLFWTGDSALPRMYEIALFQMVRVYGESLVIISSSLKETKSWYPQVWGAGIEGMIKGLARDKMIGHSLAVWEDVVRKMKRAGSFKPAHMADLLRLAVLYLCGGMYSDFDALWIRQVTLEQRLGSMLVRSKTGLSNGAIAMRRHSILMRKTLIAIPQVYNPGSWNSIGSPLIVRVLSRCGKPCEPGTYIKYEQMYTIPWTASKYNFDDPSSGQNKELRGKILRNETYQLHLFGSHTRACEGNYAGEDFLKRASRVIVTWTWTRARVAAAVTLLVLSVVLSGRGAPKLEERKGELGRTSSCTAAGDFGQDRERHWVQGLEAAPQQTERLSEQLSAVACVLERVLGGEVSRWFVLKDLPRKDGDSGDAFRLQRVETSQGLALQVQGPAFLGWFRMGNLADDWAGPLSDEYKASRGALAKKILARMRSLGMTPILPAFSGHVPCSIGKVFPGADLTKMPWQGFRATCFLDPITSKDVFLKLGRKLLQTHINIFGSDHVYTADQFNEMGPRDGSTAYLSACSAAVFQAMRDVDPHAVWVMQGWFLASLSGCEKTGSCEKGFWNSSRRRAYFGGVPSGGLVVLDLDSDERPLFKSTESFSGHSFILSIVHAFGGKSGIHGNLTGLALRSSTAKDYASGLFMGPGLAPESIENDPIVFELQTEQRWGIPGTFGLDKEAHPDQTKFPLRDYLKNWAKSRYGDAVNQALVSAWMSLGHPSHGGYSSSFQTPECGASVSFPFAYRGCCPSGCNNDIVLQPFQSLTPRSPNGRVHGKVGAANSTHMLQSLRLLVEGAQQLRRDASVRAPATLVWDVVDVGREVMDHLFWDLCRMWDLAVSMGNLEDASAARNRLLAHLRTMDDLLKTSPDFLLGRWLKLARDLAGSNASQQDLFEYNARNQVTLWGPDNNHHLNDYSPCQWSGMIWGFYSQRWGQAMNDTVDALSEGRAADLERSRAKVEAFERRWQRSFASRPHVTQEGDAILQAASFLCSLKMHRYDKMIPATTMIPSARLLPQRAWNVDPDVLSTLCESSSHCAGFSTDGWLFSSVAPSGRIAAPELLLFLKGT</sequence>
<dbReference type="InterPro" id="IPR024732">
    <property type="entry name" value="NAGLU_C"/>
</dbReference>
<dbReference type="SUPFAM" id="SSF53448">
    <property type="entry name" value="Nucleotide-diphospho-sugar transferases"/>
    <property type="match status" value="1"/>
</dbReference>
<keyword evidence="5" id="KW-1185">Reference proteome</keyword>
<organism evidence="4 5">
    <name type="scientific">Durusdinium trenchii</name>
    <dbReference type="NCBI Taxonomy" id="1381693"/>
    <lineage>
        <taxon>Eukaryota</taxon>
        <taxon>Sar</taxon>
        <taxon>Alveolata</taxon>
        <taxon>Dinophyceae</taxon>
        <taxon>Suessiales</taxon>
        <taxon>Symbiodiniaceae</taxon>
        <taxon>Durusdinium</taxon>
    </lineage>
</organism>
<dbReference type="Gene3D" id="3.20.20.80">
    <property type="entry name" value="Glycosidases"/>
    <property type="match status" value="1"/>
</dbReference>
<proteinExistence type="predicted"/>
<name>A0ABP0PX47_9DINO</name>
<dbReference type="InterPro" id="IPR024733">
    <property type="entry name" value="NAGLU_tim-barrel"/>
</dbReference>
<dbReference type="Proteomes" id="UP001642464">
    <property type="component" value="Unassembled WGS sequence"/>
</dbReference>
<dbReference type="EMBL" id="CAXAMM010038604">
    <property type="protein sequence ID" value="CAK9079389.1"/>
    <property type="molecule type" value="Genomic_DNA"/>
</dbReference>
<dbReference type="InterPro" id="IPR007781">
    <property type="entry name" value="NAGLU"/>
</dbReference>
<dbReference type="PANTHER" id="PTHR12872">
    <property type="entry name" value="ALPHA-N-ACETYLGLUCOSAMINIDASE"/>
    <property type="match status" value="1"/>
</dbReference>
<comment type="caution">
    <text evidence="4">The sequence shown here is derived from an EMBL/GenBank/DDBJ whole genome shotgun (WGS) entry which is preliminary data.</text>
</comment>
<feature type="domain" description="Alpha-N-acetylglucosaminidase tim-barrel" evidence="2">
    <location>
        <begin position="492"/>
        <end position="770"/>
    </location>
</feature>
<evidence type="ECO:0000313" key="5">
    <source>
        <dbReference type="Proteomes" id="UP001642464"/>
    </source>
</evidence>
<dbReference type="InterPro" id="IPR007577">
    <property type="entry name" value="GlycoTrfase_DXD_sugar-bd_CS"/>
</dbReference>
<feature type="domain" description="Alpha-N-acetylglucosaminidase C-terminal" evidence="3">
    <location>
        <begin position="794"/>
        <end position="1086"/>
    </location>
</feature>
<dbReference type="InterPro" id="IPR029044">
    <property type="entry name" value="Nucleotide-diphossugar_trans"/>
</dbReference>
<accession>A0ABP0PX47</accession>
<reference evidence="4 5" key="1">
    <citation type="submission" date="2024-02" db="EMBL/GenBank/DDBJ databases">
        <authorList>
            <person name="Chen Y."/>
            <person name="Shah S."/>
            <person name="Dougan E. K."/>
            <person name="Thang M."/>
            <person name="Chan C."/>
        </authorList>
    </citation>
    <scope>NUCLEOTIDE SEQUENCE [LARGE SCALE GENOMIC DNA]</scope>
</reference>
<evidence type="ECO:0000259" key="3">
    <source>
        <dbReference type="Pfam" id="PF12972"/>
    </source>
</evidence>
<protein>
    <submittedName>
        <fullName evidence="4">Alpha-N-acetylglucosaminidase (N-acetyl-alpha-glucosaminidase) (NAG) [Cleaved into: Alpha-N-acetylglucosaminidase 82 kDa form</fullName>
    </submittedName>
</protein>
<dbReference type="Gene3D" id="3.90.550.20">
    <property type="match status" value="1"/>
</dbReference>
<evidence type="ECO:0000256" key="1">
    <source>
        <dbReference type="SAM" id="MobiDB-lite"/>
    </source>
</evidence>
<dbReference type="Pfam" id="PF12972">
    <property type="entry name" value="NAGLU_C"/>
    <property type="match status" value="1"/>
</dbReference>